<dbReference type="Proteomes" id="UP001458880">
    <property type="component" value="Unassembled WGS sequence"/>
</dbReference>
<accession>A0AAW1HT78</accession>
<evidence type="ECO:0000313" key="2">
    <source>
        <dbReference type="Proteomes" id="UP001458880"/>
    </source>
</evidence>
<gene>
    <name evidence="1" type="ORF">QE152_g39966</name>
</gene>
<dbReference type="Gene3D" id="1.10.3790.10">
    <property type="entry name" value="NinB"/>
    <property type="match status" value="1"/>
</dbReference>
<dbReference type="InterPro" id="IPR036619">
    <property type="entry name" value="NinB_sf"/>
</dbReference>
<proteinExistence type="predicted"/>
<organism evidence="1 2">
    <name type="scientific">Popillia japonica</name>
    <name type="common">Japanese beetle</name>
    <dbReference type="NCBI Taxonomy" id="7064"/>
    <lineage>
        <taxon>Eukaryota</taxon>
        <taxon>Metazoa</taxon>
        <taxon>Ecdysozoa</taxon>
        <taxon>Arthropoda</taxon>
        <taxon>Hexapoda</taxon>
        <taxon>Insecta</taxon>
        <taxon>Pterygota</taxon>
        <taxon>Neoptera</taxon>
        <taxon>Endopterygota</taxon>
        <taxon>Coleoptera</taxon>
        <taxon>Polyphaga</taxon>
        <taxon>Scarabaeiformia</taxon>
        <taxon>Scarabaeidae</taxon>
        <taxon>Rutelinae</taxon>
        <taxon>Popillia</taxon>
    </lineage>
</organism>
<keyword evidence="2" id="KW-1185">Reference proteome</keyword>
<name>A0AAW1HT78_POPJA</name>
<sequence>MEGKGRIVRITYNFANKHKQITFEFDNVSNAAIEEIKDKDLSITIKQLRQKRSLDANKYYWTLITKLADKMEVSNAYMHNIILRRYGQFEDIDGKLVYLVLPDGEKGEMKALEAETYHIKPTSQVKAGADGLMYRTYIMLRGSSTYDTKEMSRLISGLIEDCKEQGIDTMPPDEFKRMMDIYEQNHRKKVQSHEISVTG</sequence>
<protein>
    <submittedName>
        <fullName evidence="1">Uncharacterized protein</fullName>
    </submittedName>
</protein>
<comment type="caution">
    <text evidence="1">The sequence shown here is derived from an EMBL/GenBank/DDBJ whole genome shotgun (WGS) entry which is preliminary data.</text>
</comment>
<evidence type="ECO:0000313" key="1">
    <source>
        <dbReference type="EMBL" id="KAK9679485.1"/>
    </source>
</evidence>
<dbReference type="EMBL" id="JASPKY010001015">
    <property type="protein sequence ID" value="KAK9679485.1"/>
    <property type="molecule type" value="Genomic_DNA"/>
</dbReference>
<reference evidence="1 2" key="1">
    <citation type="journal article" date="2024" name="BMC Genomics">
        <title>De novo assembly and annotation of Popillia japonica's genome with initial clues to its potential as an invasive pest.</title>
        <authorList>
            <person name="Cucini C."/>
            <person name="Boschi S."/>
            <person name="Funari R."/>
            <person name="Cardaioli E."/>
            <person name="Iannotti N."/>
            <person name="Marturano G."/>
            <person name="Paoli F."/>
            <person name="Bruttini M."/>
            <person name="Carapelli A."/>
            <person name="Frati F."/>
            <person name="Nardi F."/>
        </authorList>
    </citation>
    <scope>NUCLEOTIDE SEQUENCE [LARGE SCALE GENOMIC DNA]</scope>
    <source>
        <strain evidence="1">DMR45628</strain>
    </source>
</reference>
<dbReference type="AlphaFoldDB" id="A0AAW1HT78"/>